<dbReference type="Proteomes" id="UP000324327">
    <property type="component" value="Unassembled WGS sequence"/>
</dbReference>
<dbReference type="GO" id="GO:0016740">
    <property type="term" value="F:transferase activity"/>
    <property type="evidence" value="ECO:0007669"/>
    <property type="project" value="UniProtKB-KW"/>
</dbReference>
<reference evidence="4" key="1">
    <citation type="submission" date="2015-05" db="EMBL/GenBank/DDBJ databases">
        <authorList>
            <consortium name="Pathogen Informatics"/>
        </authorList>
    </citation>
    <scope>NUCLEOTIDE SEQUENCE [LARGE SCALE GENOMIC DNA]</scope>
    <source>
        <strain evidence="4">T1-815</strain>
    </source>
</reference>
<reference evidence="3 5" key="3">
    <citation type="submission" date="2019-08" db="EMBL/GenBank/DDBJ databases">
        <authorList>
            <person name="Duncan S."/>
            <person name="Walker A."/>
        </authorList>
    </citation>
    <scope>NUCLEOTIDE SEQUENCE [LARGE SCALE GENOMIC DNA]</scope>
    <source>
        <strain evidence="3 5">T3WBe13</strain>
    </source>
</reference>
<evidence type="ECO:0000259" key="1">
    <source>
        <dbReference type="Pfam" id="PF04230"/>
    </source>
</evidence>
<evidence type="ECO:0000313" key="4">
    <source>
        <dbReference type="Proteomes" id="UP000049472"/>
    </source>
</evidence>
<proteinExistence type="predicted"/>
<dbReference type="Pfam" id="PF04230">
    <property type="entry name" value="PS_pyruv_trans"/>
    <property type="match status" value="1"/>
</dbReference>
<dbReference type="EMBL" id="CVRQ01000029">
    <property type="protein sequence ID" value="CRL41173.1"/>
    <property type="molecule type" value="Genomic_DNA"/>
</dbReference>
<evidence type="ECO:0000313" key="2">
    <source>
        <dbReference type="EMBL" id="CRL41173.1"/>
    </source>
</evidence>
<evidence type="ECO:0000313" key="5">
    <source>
        <dbReference type="Proteomes" id="UP000324327"/>
    </source>
</evidence>
<dbReference type="Proteomes" id="UP000049472">
    <property type="component" value="Unassembled WGS sequence"/>
</dbReference>
<dbReference type="InterPro" id="IPR007345">
    <property type="entry name" value="Polysacch_pyruvyl_Trfase"/>
</dbReference>
<dbReference type="EMBL" id="VSTF01000002">
    <property type="protein sequence ID" value="TYL61080.1"/>
    <property type="molecule type" value="Genomic_DNA"/>
</dbReference>
<sequence length="356" mass="41979">MKAGIITITNGYNYGNRLQNYAVQSALESVGISAETIWKTTNVFDTENPAYLRKLYIKRFLHYQLTKEENRILNFHRFNKNYIHRSKWMIDGKVPKNLHEKYEYFIAGSDQVWNPYLEYCTEANFLTFATHHQKVALSPSIAIDEIPEEKKESFSKWIQDFRLLSVREEKGKELICQLCGREAQVLCDPTMYLSALEWQKIEEKPKKCPKKYILTYFLGNCDEAYAMWIRELADAYHLEILELQNETNFGIAPDEFLYLIHHAACVCTDSFHGTVFSLIFHTPFVVFERKEHFKTMKSRLDTLLSMMNCLQRKQNNMDIGEAMSMEFDGTDKLIKQEKKKFKEFLLEIQKEKEINA</sequence>
<keyword evidence="3" id="KW-0808">Transferase</keyword>
<reference evidence="3 5" key="4">
    <citation type="submission" date="2019-09" db="EMBL/GenBank/DDBJ databases">
        <title>Strain-level analysis of Eubacterium rectale using genomes from metagenomes.</title>
        <authorList>
            <person name="Karcher N."/>
            <person name="Segata N."/>
        </authorList>
    </citation>
    <scope>NUCLEOTIDE SEQUENCE [LARGE SCALE GENOMIC DNA]</scope>
    <source>
        <strain evidence="3 5">T3WBe13</strain>
    </source>
</reference>
<dbReference type="RefSeq" id="WP_055062516.1">
    <property type="nucleotide sequence ID" value="NZ_CP100127.1"/>
</dbReference>
<protein>
    <submittedName>
        <fullName evidence="3">Polysaccharide pyruvyl transferase family protein</fullName>
    </submittedName>
</protein>
<feature type="domain" description="Polysaccharide pyruvyl transferase" evidence="1">
    <location>
        <begin position="13"/>
        <end position="289"/>
    </location>
</feature>
<organism evidence="2 4">
    <name type="scientific">Agathobacter rectalis</name>
    <dbReference type="NCBI Taxonomy" id="39491"/>
    <lineage>
        <taxon>Bacteria</taxon>
        <taxon>Bacillati</taxon>
        <taxon>Bacillota</taxon>
        <taxon>Clostridia</taxon>
        <taxon>Lachnospirales</taxon>
        <taxon>Lachnospiraceae</taxon>
        <taxon>Agathobacter</taxon>
    </lineage>
</organism>
<keyword evidence="4" id="KW-1185">Reference proteome</keyword>
<accession>A0A0M6WWI9</accession>
<dbReference type="AlphaFoldDB" id="A0A0M6WWI9"/>
<gene>
    <name evidence="3" type="ORF">FYL31_01985</name>
    <name evidence="2" type="ORF">T1815_25941</name>
</gene>
<name>A0A0M6WWI9_9FIRM</name>
<evidence type="ECO:0000313" key="3">
    <source>
        <dbReference type="EMBL" id="TYL61080.1"/>
    </source>
</evidence>
<reference evidence="2" key="2">
    <citation type="submission" date="2015-05" db="EMBL/GenBank/DDBJ databases">
        <authorList>
            <person name="Wang D.B."/>
            <person name="Wang M."/>
        </authorList>
    </citation>
    <scope>NUCLEOTIDE SEQUENCE [LARGE SCALE GENOMIC DNA]</scope>
    <source>
        <strain evidence="2">T1-815</strain>
    </source>
</reference>